<dbReference type="GO" id="GO:0005789">
    <property type="term" value="C:endoplasmic reticulum membrane"/>
    <property type="evidence" value="ECO:0007669"/>
    <property type="project" value="UniProtKB-SubCell"/>
</dbReference>
<evidence type="ECO:0000313" key="12">
    <source>
        <dbReference type="EMBL" id="ETN39558.1"/>
    </source>
</evidence>
<evidence type="ECO:0000256" key="5">
    <source>
        <dbReference type="ARBA" id="ARBA00022679"/>
    </source>
</evidence>
<sequence length="295" mass="33218">MPQTRSRSRSKAADTRADHDDGPEHRANGSTTRRSRSPSSSSSPVRSPLYHPRYAPTGPAALTSIALQALFLGAVLSGALLFSLQLAFSRNPLWRLPFFVATCTLFHFLEFWCTARWNPAMADRSSFLIVGNGAAQGCAYLVALVEVAVRELVKGKGWWSGKWEGVFIIVPNGTVTVIGMGLIVLGQMARSMAMREAGASFNHLAVQYYKREDHILVTSGIFSWVRHPSYFGFFYWALGTQLVLGNSFSFLAYTLVLWRFFSHRVMHEERYLISFFGDDYRNYRERTPTWIPLVG</sequence>
<dbReference type="HOGENOM" id="CLU_065200_0_0_1"/>
<evidence type="ECO:0000256" key="1">
    <source>
        <dbReference type="ARBA" id="ARBA00004141"/>
    </source>
</evidence>
<evidence type="ECO:0000256" key="6">
    <source>
        <dbReference type="ARBA" id="ARBA00022691"/>
    </source>
</evidence>
<feature type="transmembrane region" description="Helical" evidence="10">
    <location>
        <begin position="215"/>
        <end position="236"/>
    </location>
</feature>
<evidence type="ECO:0000256" key="4">
    <source>
        <dbReference type="ARBA" id="ARBA00022603"/>
    </source>
</evidence>
<evidence type="ECO:0000256" key="10">
    <source>
        <dbReference type="RuleBase" id="RU362022"/>
    </source>
</evidence>
<dbReference type="OrthoDB" id="422086at2759"/>
<gene>
    <name evidence="12" type="ORF">HMPREF1541_05784</name>
</gene>
<dbReference type="GO" id="GO:0004671">
    <property type="term" value="F:protein C-terminal S-isoprenylcysteine carboxyl O-methyltransferase activity"/>
    <property type="evidence" value="ECO:0007669"/>
    <property type="project" value="UniProtKB-EC"/>
</dbReference>
<feature type="transmembrane region" description="Helical" evidence="10">
    <location>
        <begin position="242"/>
        <end position="261"/>
    </location>
</feature>
<dbReference type="AlphaFoldDB" id="W2RUW8"/>
<organism evidence="12 13">
    <name type="scientific">Cyphellophora europaea (strain CBS 101466)</name>
    <name type="common">Phialophora europaea</name>
    <dbReference type="NCBI Taxonomy" id="1220924"/>
    <lineage>
        <taxon>Eukaryota</taxon>
        <taxon>Fungi</taxon>
        <taxon>Dikarya</taxon>
        <taxon>Ascomycota</taxon>
        <taxon>Pezizomycotina</taxon>
        <taxon>Eurotiomycetes</taxon>
        <taxon>Chaetothyriomycetidae</taxon>
        <taxon>Chaetothyriales</taxon>
        <taxon>Cyphellophoraceae</taxon>
        <taxon>Cyphellophora</taxon>
    </lineage>
</organism>
<dbReference type="eggNOG" id="KOG2628">
    <property type="taxonomic scope" value="Eukaryota"/>
</dbReference>
<comment type="catalytic activity">
    <reaction evidence="10">
        <text>[protein]-C-terminal S-[(2E,6E)-farnesyl]-L-cysteine + S-adenosyl-L-methionine = [protein]-C-terminal S-[(2E,6E)-farnesyl]-L-cysteine methyl ester + S-adenosyl-L-homocysteine</text>
        <dbReference type="Rhea" id="RHEA:21672"/>
        <dbReference type="Rhea" id="RHEA-COMP:12125"/>
        <dbReference type="Rhea" id="RHEA-COMP:12126"/>
        <dbReference type="ChEBI" id="CHEBI:57856"/>
        <dbReference type="ChEBI" id="CHEBI:59789"/>
        <dbReference type="ChEBI" id="CHEBI:90510"/>
        <dbReference type="ChEBI" id="CHEBI:90511"/>
        <dbReference type="EC" id="2.1.1.100"/>
    </reaction>
</comment>
<feature type="region of interest" description="Disordered" evidence="11">
    <location>
        <begin position="1"/>
        <end position="50"/>
    </location>
</feature>
<feature type="compositionally biased region" description="Basic residues" evidence="11">
    <location>
        <begin position="1"/>
        <end position="10"/>
    </location>
</feature>
<keyword evidence="6 10" id="KW-0949">S-adenosyl-L-methionine</keyword>
<name>W2RUW8_CYPE1</name>
<dbReference type="InParanoid" id="W2RUW8"/>
<evidence type="ECO:0000313" key="13">
    <source>
        <dbReference type="Proteomes" id="UP000030752"/>
    </source>
</evidence>
<feature type="transmembrane region" description="Helical" evidence="10">
    <location>
        <begin position="127"/>
        <end position="145"/>
    </location>
</feature>
<protein>
    <recommendedName>
        <fullName evidence="3 10">Protein-S-isoprenylcysteine O-methyltransferase</fullName>
        <ecNumber evidence="3 10">2.1.1.100</ecNumber>
    </recommendedName>
</protein>
<dbReference type="InterPro" id="IPR007269">
    <property type="entry name" value="ICMT_MeTrfase"/>
</dbReference>
<comment type="similarity">
    <text evidence="2 10">Belongs to the class VI-like SAM-binding methyltransferase superfamily. Isoprenylcysteine carboxyl methyltransferase family.</text>
</comment>
<dbReference type="STRING" id="1220924.W2RUW8"/>
<dbReference type="InterPro" id="IPR025770">
    <property type="entry name" value="PPMT_MeTrfase"/>
</dbReference>
<keyword evidence="7 10" id="KW-0812">Transmembrane</keyword>
<keyword evidence="13" id="KW-1185">Reference proteome</keyword>
<dbReference type="Pfam" id="PF04140">
    <property type="entry name" value="ICMT"/>
    <property type="match status" value="1"/>
</dbReference>
<comment type="subcellular location">
    <subcellularLocation>
        <location evidence="10">Endoplasmic reticulum membrane</location>
        <topology evidence="10">Multi-pass membrane protein</topology>
    </subcellularLocation>
    <subcellularLocation>
        <location evidence="1">Membrane</location>
        <topology evidence="1">Multi-pass membrane protein</topology>
    </subcellularLocation>
</comment>
<accession>W2RUW8</accession>
<evidence type="ECO:0000256" key="11">
    <source>
        <dbReference type="SAM" id="MobiDB-lite"/>
    </source>
</evidence>
<dbReference type="PROSITE" id="PS51564">
    <property type="entry name" value="SAM_ICMT"/>
    <property type="match status" value="1"/>
</dbReference>
<keyword evidence="4 10" id="KW-0489">Methyltransferase</keyword>
<dbReference type="EC" id="2.1.1.100" evidence="3 10"/>
<keyword evidence="5" id="KW-0808">Transferase</keyword>
<dbReference type="EMBL" id="KB822721">
    <property type="protein sequence ID" value="ETN39558.1"/>
    <property type="molecule type" value="Genomic_DNA"/>
</dbReference>
<dbReference type="VEuPathDB" id="FungiDB:HMPREF1541_05784"/>
<dbReference type="PANTHER" id="PTHR12714:SF9">
    <property type="entry name" value="PROTEIN-S-ISOPRENYLCYSTEINE O-METHYLTRANSFERASE"/>
    <property type="match status" value="1"/>
</dbReference>
<dbReference type="GeneID" id="19973123"/>
<proteinExistence type="inferred from homology"/>
<dbReference type="FunCoup" id="W2RUW8">
    <property type="interactions" value="485"/>
</dbReference>
<dbReference type="RefSeq" id="XP_008718343.1">
    <property type="nucleotide sequence ID" value="XM_008720121.1"/>
</dbReference>
<evidence type="ECO:0000256" key="9">
    <source>
        <dbReference type="ARBA" id="ARBA00023136"/>
    </source>
</evidence>
<keyword evidence="9 10" id="KW-0472">Membrane</keyword>
<reference evidence="12 13" key="1">
    <citation type="submission" date="2013-03" db="EMBL/GenBank/DDBJ databases">
        <title>The Genome Sequence of Phialophora europaea CBS 101466.</title>
        <authorList>
            <consortium name="The Broad Institute Genomics Platform"/>
            <person name="Cuomo C."/>
            <person name="de Hoog S."/>
            <person name="Gorbushina A."/>
            <person name="Walker B."/>
            <person name="Young S.K."/>
            <person name="Zeng Q."/>
            <person name="Gargeya S."/>
            <person name="Fitzgerald M."/>
            <person name="Haas B."/>
            <person name="Abouelleil A."/>
            <person name="Allen A.W."/>
            <person name="Alvarado L."/>
            <person name="Arachchi H.M."/>
            <person name="Berlin A.M."/>
            <person name="Chapman S.B."/>
            <person name="Gainer-Dewar J."/>
            <person name="Goldberg J."/>
            <person name="Griggs A."/>
            <person name="Gujja S."/>
            <person name="Hansen M."/>
            <person name="Howarth C."/>
            <person name="Imamovic A."/>
            <person name="Ireland A."/>
            <person name="Larimer J."/>
            <person name="McCowan C."/>
            <person name="Murphy C."/>
            <person name="Pearson M."/>
            <person name="Poon T.W."/>
            <person name="Priest M."/>
            <person name="Roberts A."/>
            <person name="Saif S."/>
            <person name="Shea T."/>
            <person name="Sisk P."/>
            <person name="Sykes S."/>
            <person name="Wortman J."/>
            <person name="Nusbaum C."/>
            <person name="Birren B."/>
        </authorList>
    </citation>
    <scope>NUCLEOTIDE SEQUENCE [LARGE SCALE GENOMIC DNA]</scope>
    <source>
        <strain evidence="12 13">CBS 101466</strain>
    </source>
</reference>
<feature type="transmembrane region" description="Helical" evidence="10">
    <location>
        <begin position="165"/>
        <end position="185"/>
    </location>
</feature>
<evidence type="ECO:0000256" key="2">
    <source>
        <dbReference type="ARBA" id="ARBA00009140"/>
    </source>
</evidence>
<evidence type="ECO:0000256" key="8">
    <source>
        <dbReference type="ARBA" id="ARBA00022989"/>
    </source>
</evidence>
<keyword evidence="8 10" id="KW-1133">Transmembrane helix</keyword>
<feature type="transmembrane region" description="Helical" evidence="10">
    <location>
        <begin position="69"/>
        <end position="88"/>
    </location>
</feature>
<feature type="compositionally biased region" description="Low complexity" evidence="11">
    <location>
        <begin position="37"/>
        <end position="48"/>
    </location>
</feature>
<keyword evidence="10" id="KW-0256">Endoplasmic reticulum</keyword>
<dbReference type="Proteomes" id="UP000030752">
    <property type="component" value="Unassembled WGS sequence"/>
</dbReference>
<feature type="transmembrane region" description="Helical" evidence="10">
    <location>
        <begin position="94"/>
        <end position="115"/>
    </location>
</feature>
<dbReference type="GO" id="GO:0032259">
    <property type="term" value="P:methylation"/>
    <property type="evidence" value="ECO:0007669"/>
    <property type="project" value="UniProtKB-KW"/>
</dbReference>
<dbReference type="Gene3D" id="1.20.120.1630">
    <property type="match status" value="1"/>
</dbReference>
<dbReference type="PANTHER" id="PTHR12714">
    <property type="entry name" value="PROTEIN-S ISOPRENYLCYSTEINE O-METHYLTRANSFERASE"/>
    <property type="match status" value="1"/>
</dbReference>
<evidence type="ECO:0000256" key="3">
    <source>
        <dbReference type="ARBA" id="ARBA00012151"/>
    </source>
</evidence>
<feature type="compositionally biased region" description="Basic and acidic residues" evidence="11">
    <location>
        <begin position="11"/>
        <end position="27"/>
    </location>
</feature>
<evidence type="ECO:0000256" key="7">
    <source>
        <dbReference type="ARBA" id="ARBA00022692"/>
    </source>
</evidence>